<dbReference type="PIRSF" id="PIRSF029693">
    <property type="entry name" value="UCP029693"/>
    <property type="match status" value="1"/>
</dbReference>
<dbReference type="AlphaFoldDB" id="A0A7U8C380"/>
<dbReference type="EMBL" id="AAOW01000018">
    <property type="protein sequence ID" value="EAR60404.1"/>
    <property type="molecule type" value="Genomic_DNA"/>
</dbReference>
<gene>
    <name evidence="2" type="ORF">MED92_01029</name>
</gene>
<sequence length="344" mass="38518">MNFLIDWFLDFWDNMPGGKISRTIFSAFILTLVISIPLGVYWSMTPAAFDPVTEAQADAEEQQAEVTTGYTSVYTLHRLVDTLLTKPGGYISNDKLPPGLWLDNISHWEYGVLVQSRDLARALRKDFSRSQSQSVEYPALTVAEPQFHFDSNSWLLPSSESQYREGLEALREYNIALADKTQSEAQFFARADNLNNWLGDVQTRLGSLSQRLSASVGQKRLNTDLAGDPDAEQSTQVAADTEVKTPWLEIDDVFYEARGSAWALLHILKAIEHDFGPVLDKKNARVSLRQIIRELEATQETVWSPMILNGGGFGVFANHSLVMANYISRANAAIIDLRELLARG</sequence>
<comment type="caution">
    <text evidence="2">The sequence shown here is derived from an EMBL/GenBank/DDBJ whole genome shotgun (WGS) entry which is preliminary data.</text>
</comment>
<evidence type="ECO:0000256" key="1">
    <source>
        <dbReference type="SAM" id="Phobius"/>
    </source>
</evidence>
<keyword evidence="3" id="KW-1185">Reference proteome</keyword>
<keyword evidence="1" id="KW-0812">Transmembrane</keyword>
<proteinExistence type="predicted"/>
<keyword evidence="1" id="KW-0472">Membrane</keyword>
<reference evidence="2 3" key="1">
    <citation type="submission" date="2006-02" db="EMBL/GenBank/DDBJ databases">
        <authorList>
            <person name="Pinhassi J."/>
            <person name="Pedros-Alio C."/>
            <person name="Ferriera S."/>
            <person name="Johnson J."/>
            <person name="Kravitz S."/>
            <person name="Halpern A."/>
            <person name="Remington K."/>
            <person name="Beeson K."/>
            <person name="Tran B."/>
            <person name="Rogers Y.-H."/>
            <person name="Friedman R."/>
            <person name="Venter J.C."/>
        </authorList>
    </citation>
    <scope>NUCLEOTIDE SEQUENCE [LARGE SCALE GENOMIC DNA]</scope>
    <source>
        <strain evidence="2 3">MED92</strain>
    </source>
</reference>
<dbReference type="Pfam" id="PF10095">
    <property type="entry name" value="DUF2333"/>
    <property type="match status" value="1"/>
</dbReference>
<evidence type="ECO:0000313" key="3">
    <source>
        <dbReference type="Proteomes" id="UP000002171"/>
    </source>
</evidence>
<feature type="transmembrane region" description="Helical" evidence="1">
    <location>
        <begin position="20"/>
        <end position="42"/>
    </location>
</feature>
<dbReference type="RefSeq" id="WP_007022219.1">
    <property type="nucleotide sequence ID" value="NZ_CH724127.1"/>
</dbReference>
<evidence type="ECO:0008006" key="4">
    <source>
        <dbReference type="Google" id="ProtNLM"/>
    </source>
</evidence>
<protein>
    <recommendedName>
        <fullName evidence="4">DUF2333 domain-containing protein</fullName>
    </recommendedName>
</protein>
<dbReference type="Proteomes" id="UP000002171">
    <property type="component" value="Unassembled WGS sequence"/>
</dbReference>
<evidence type="ECO:0000313" key="2">
    <source>
        <dbReference type="EMBL" id="EAR60404.1"/>
    </source>
</evidence>
<keyword evidence="1" id="KW-1133">Transmembrane helix</keyword>
<organism evidence="2 3">
    <name type="scientific">Neptuniibacter caesariensis</name>
    <dbReference type="NCBI Taxonomy" id="207954"/>
    <lineage>
        <taxon>Bacteria</taxon>
        <taxon>Pseudomonadati</taxon>
        <taxon>Pseudomonadota</taxon>
        <taxon>Gammaproteobacteria</taxon>
        <taxon>Oceanospirillales</taxon>
        <taxon>Oceanospirillaceae</taxon>
        <taxon>Neptuniibacter</taxon>
    </lineage>
</organism>
<name>A0A7U8C380_NEPCE</name>
<accession>A0A7U8C380</accession>
<dbReference type="OrthoDB" id="5821246at2"/>
<dbReference type="InterPro" id="IPR016936">
    <property type="entry name" value="UCP029693"/>
</dbReference>